<proteinExistence type="predicted"/>
<dbReference type="InterPro" id="IPR046784">
    <property type="entry name" value="Eap1"/>
</dbReference>
<feature type="compositionally biased region" description="Basic and acidic residues" evidence="1">
    <location>
        <begin position="1"/>
        <end position="13"/>
    </location>
</feature>
<evidence type="ECO:0000256" key="1">
    <source>
        <dbReference type="SAM" id="MobiDB-lite"/>
    </source>
</evidence>
<feature type="compositionally biased region" description="Low complexity" evidence="1">
    <location>
        <begin position="457"/>
        <end position="468"/>
    </location>
</feature>
<feature type="compositionally biased region" description="Pro residues" evidence="1">
    <location>
        <begin position="762"/>
        <end position="783"/>
    </location>
</feature>
<feature type="compositionally biased region" description="Basic and acidic residues" evidence="1">
    <location>
        <begin position="156"/>
        <end position="234"/>
    </location>
</feature>
<gene>
    <name evidence="2" type="ORF">VC83_05548</name>
</gene>
<organism evidence="2">
    <name type="scientific">Pseudogymnoascus destructans</name>
    <dbReference type="NCBI Taxonomy" id="655981"/>
    <lineage>
        <taxon>Eukaryota</taxon>
        <taxon>Fungi</taxon>
        <taxon>Dikarya</taxon>
        <taxon>Ascomycota</taxon>
        <taxon>Pezizomycotina</taxon>
        <taxon>Leotiomycetes</taxon>
        <taxon>Thelebolales</taxon>
        <taxon>Thelebolaceae</taxon>
        <taxon>Pseudogymnoascus</taxon>
    </lineage>
</organism>
<feature type="compositionally biased region" description="Low complexity" evidence="1">
    <location>
        <begin position="600"/>
        <end position="619"/>
    </location>
</feature>
<dbReference type="Proteomes" id="UP000077154">
    <property type="component" value="Unassembled WGS sequence"/>
</dbReference>
<dbReference type="RefSeq" id="XP_024323089.1">
    <property type="nucleotide sequence ID" value="XM_024469168.1"/>
</dbReference>
<feature type="compositionally biased region" description="Low complexity" evidence="1">
    <location>
        <begin position="520"/>
        <end position="531"/>
    </location>
</feature>
<sequence length="809" mass="91226">MRYTRDELEHLRDSPLVVRPVNLPPAEEYMGPPETDRKPNTRERRGSAGFSDQTSRRAGVDKLARVPGTPLDIILGPPKTSFASSTSARNARPSDAGERQQDQDPRDRHPFRKSDGDSDRTRDNQRQHLRQRRSDADQDSDGWSTVKLRKSFGADGAERFNGRMGGERHRDDPPMPRKGSRDARDGERERPARGFETFTRDRDAIKEQVEEGDGARRGFGRVRTESWFKDKEEFSAAAAAENRKSNGERLADRNRGWREKDTEKTNGRAHDRNADRNNDRERGGDRDDRGGGRWDRDNRRQERDPEWMDEPSDTKKRAHTHEDFQKWKESMNAGIMKTPAAEVPPSKSAPDAPGQSSFLGFDKPKAETPVVIDPGPDRFMSMWSTPKPEGAETPLALKKEGPVKVAAVGKASRFTSFFAAPQEDMQRRQTEPVPPVPGLALKESSPQSDKEKEDFQKLLQKLQSQSLLGMKTPTPPVNLASQPKPPPQQKPMDVQLPPIDQFQQYRPGFQEPPRSGSRESQSQQAALQDLLGNRSTAVSQPSTRPEPMAHELASQRRNTASQGSSRPDQDINRNTAFLMGLMQAPRQPDQQLRQEQHMMRPPQSQPQRQQQQQQQQQQQHLSERDQDLLMREQRERAAQRQRQEMPPGFFDESFLGRGSHPQQEPRPQSQQQQQQQPTQILQRPPPGLEQLPPGWQQQPRDQQQQQQLPQSMPRHPLQPPPGLAGGPSRGMPLPPMFPPGFAMQGYGPPPPEMSGSAQRNVPPLPPPPGFMGPPPGFMPPPMGFPGEMGYAPAFDGRGLPPPQQGGFRR</sequence>
<feature type="compositionally biased region" description="Polar residues" evidence="1">
    <location>
        <begin position="533"/>
        <end position="543"/>
    </location>
</feature>
<dbReference type="AlphaFoldDB" id="A0A177A9F7"/>
<reference evidence="2" key="1">
    <citation type="submission" date="2016-03" db="EMBL/GenBank/DDBJ databases">
        <title>Updated assembly of Pseudogymnoascus destructans, the fungus causing white-nose syndrome of bats.</title>
        <authorList>
            <person name="Palmer J.M."/>
            <person name="Drees K.P."/>
            <person name="Foster J.T."/>
            <person name="Lindner D.L."/>
        </authorList>
    </citation>
    <scope>NUCLEOTIDE SEQUENCE [LARGE SCALE GENOMIC DNA]</scope>
    <source>
        <strain evidence="2">20631-21</strain>
    </source>
</reference>
<name>A0A177A9F7_9PEZI</name>
<protein>
    <submittedName>
        <fullName evidence="2">Uncharacterized protein</fullName>
    </submittedName>
</protein>
<feature type="region of interest" description="Disordered" evidence="1">
    <location>
        <begin position="419"/>
        <end position="809"/>
    </location>
</feature>
<feature type="compositionally biased region" description="Basic and acidic residues" evidence="1">
    <location>
        <begin position="95"/>
        <end position="136"/>
    </location>
</feature>
<feature type="compositionally biased region" description="Basic and acidic residues" evidence="1">
    <location>
        <begin position="241"/>
        <end position="329"/>
    </location>
</feature>
<dbReference type="eggNOG" id="ENOG502S7KY">
    <property type="taxonomic scope" value="Eukaryota"/>
</dbReference>
<feature type="compositionally biased region" description="Basic and acidic residues" evidence="1">
    <location>
        <begin position="54"/>
        <end position="64"/>
    </location>
</feature>
<evidence type="ECO:0000313" key="2">
    <source>
        <dbReference type="EMBL" id="OAF57803.1"/>
    </source>
</evidence>
<dbReference type="OrthoDB" id="2504266at2759"/>
<accession>A0A177A9F7</accession>
<feature type="compositionally biased region" description="Basic and acidic residues" evidence="1">
    <location>
        <begin position="34"/>
        <end position="46"/>
    </location>
</feature>
<feature type="compositionally biased region" description="Low complexity" evidence="1">
    <location>
        <begin position="692"/>
        <end position="713"/>
    </location>
</feature>
<dbReference type="VEuPathDB" id="FungiDB:GMDG_06662"/>
<feature type="region of interest" description="Disordered" evidence="1">
    <location>
        <begin position="1"/>
        <end position="396"/>
    </location>
</feature>
<feature type="compositionally biased region" description="Low complexity" evidence="1">
    <location>
        <begin position="661"/>
        <end position="682"/>
    </location>
</feature>
<dbReference type="EMBL" id="KV441399">
    <property type="protein sequence ID" value="OAF57803.1"/>
    <property type="molecule type" value="Genomic_DNA"/>
</dbReference>
<feature type="compositionally biased region" description="Basic and acidic residues" evidence="1">
    <location>
        <begin position="621"/>
        <end position="643"/>
    </location>
</feature>
<dbReference type="Pfam" id="PF20566">
    <property type="entry name" value="Eap1"/>
    <property type="match status" value="1"/>
</dbReference>
<dbReference type="GeneID" id="36288613"/>
<feature type="compositionally biased region" description="Polar residues" evidence="1">
    <location>
        <begin position="555"/>
        <end position="566"/>
    </location>
</feature>